<accession>Q1IJ72</accession>
<sequence length="332" mass="35707">MTIKSSARLVFLASVLCSLTLIAFAAPQQEAPAKKATVAQKSFATPEAAGDALLKAAADYDVPALLDIFGPDGKSFIQGADPVRDKNAAEEFGKLGATKHSIQTDPAKPTQATLIVGDQDWPFPIPLVKRSGKWSFDTKKGKMEVLYRRIGTNELDAIAACKGYVRAQHEYAETRHDGAMVNQYAQKIMSTSGKQDGLQWKNADGSNGGPISEAVAKAIAEGYSFAGDKPSPFHGYYFKILKGQGPSAPLGRIDYVIQGAMIGGFALVAVPAEYRVTGVKTFIVNQSGVVYQKDLGPDSLKIAKDMELYNPDKTWLPTDDEWPDDAETAANN</sequence>
<dbReference type="AlphaFoldDB" id="Q1IJ72"/>
<feature type="chain" id="PRO_5004190807" description="DUF2950 domain-containing protein" evidence="1">
    <location>
        <begin position="26"/>
        <end position="332"/>
    </location>
</feature>
<proteinExistence type="predicted"/>
<dbReference type="KEGG" id="aba:Acid345_4078"/>
<evidence type="ECO:0000313" key="2">
    <source>
        <dbReference type="EMBL" id="ABF43078.1"/>
    </source>
</evidence>
<dbReference type="eggNOG" id="COG4786">
    <property type="taxonomic scope" value="Bacteria"/>
</dbReference>
<dbReference type="HOGENOM" id="CLU_078227_0_0_0"/>
<evidence type="ECO:0008006" key="4">
    <source>
        <dbReference type="Google" id="ProtNLM"/>
    </source>
</evidence>
<protein>
    <recommendedName>
        <fullName evidence="4">DUF2950 domain-containing protein</fullName>
    </recommendedName>
</protein>
<dbReference type="Pfam" id="PF11453">
    <property type="entry name" value="DUF2950"/>
    <property type="match status" value="1"/>
</dbReference>
<name>Q1IJ72_KORVE</name>
<organism evidence="2 3">
    <name type="scientific">Koribacter versatilis (strain Ellin345)</name>
    <dbReference type="NCBI Taxonomy" id="204669"/>
    <lineage>
        <taxon>Bacteria</taxon>
        <taxon>Pseudomonadati</taxon>
        <taxon>Acidobacteriota</taxon>
        <taxon>Terriglobia</taxon>
        <taxon>Terriglobales</taxon>
        <taxon>Candidatus Korobacteraceae</taxon>
        <taxon>Candidatus Korobacter</taxon>
    </lineage>
</organism>
<dbReference type="STRING" id="204669.Acid345_4078"/>
<dbReference type="EnsemblBacteria" id="ABF43078">
    <property type="protein sequence ID" value="ABF43078"/>
    <property type="gene ID" value="Acid345_4078"/>
</dbReference>
<dbReference type="EMBL" id="CP000360">
    <property type="protein sequence ID" value="ABF43078.1"/>
    <property type="molecule type" value="Genomic_DNA"/>
</dbReference>
<evidence type="ECO:0000256" key="1">
    <source>
        <dbReference type="SAM" id="SignalP"/>
    </source>
</evidence>
<feature type="signal peptide" evidence="1">
    <location>
        <begin position="1"/>
        <end position="25"/>
    </location>
</feature>
<reference evidence="2 3" key="1">
    <citation type="journal article" date="2009" name="Appl. Environ. Microbiol.">
        <title>Three genomes from the phylum Acidobacteria provide insight into the lifestyles of these microorganisms in soils.</title>
        <authorList>
            <person name="Ward N.L."/>
            <person name="Challacombe J.F."/>
            <person name="Janssen P.H."/>
            <person name="Henrissat B."/>
            <person name="Coutinho P.M."/>
            <person name="Wu M."/>
            <person name="Xie G."/>
            <person name="Haft D.H."/>
            <person name="Sait M."/>
            <person name="Badger J."/>
            <person name="Barabote R.D."/>
            <person name="Bradley B."/>
            <person name="Brettin T.S."/>
            <person name="Brinkac L.M."/>
            <person name="Bruce D."/>
            <person name="Creasy T."/>
            <person name="Daugherty S.C."/>
            <person name="Davidsen T.M."/>
            <person name="DeBoy R.T."/>
            <person name="Detter J.C."/>
            <person name="Dodson R.J."/>
            <person name="Durkin A.S."/>
            <person name="Ganapathy A."/>
            <person name="Gwinn-Giglio M."/>
            <person name="Han C.S."/>
            <person name="Khouri H."/>
            <person name="Kiss H."/>
            <person name="Kothari S.P."/>
            <person name="Madupu R."/>
            <person name="Nelson K.E."/>
            <person name="Nelson W.C."/>
            <person name="Paulsen I."/>
            <person name="Penn K."/>
            <person name="Ren Q."/>
            <person name="Rosovitz M.J."/>
            <person name="Selengut J.D."/>
            <person name="Shrivastava S."/>
            <person name="Sullivan S.A."/>
            <person name="Tapia R."/>
            <person name="Thompson L.S."/>
            <person name="Watkins K.L."/>
            <person name="Yang Q."/>
            <person name="Yu C."/>
            <person name="Zafar N."/>
            <person name="Zhou L."/>
            <person name="Kuske C.R."/>
        </authorList>
    </citation>
    <scope>NUCLEOTIDE SEQUENCE [LARGE SCALE GENOMIC DNA]</scope>
    <source>
        <strain evidence="2 3">Ellin345</strain>
    </source>
</reference>
<keyword evidence="3" id="KW-1185">Reference proteome</keyword>
<evidence type="ECO:0000313" key="3">
    <source>
        <dbReference type="Proteomes" id="UP000002432"/>
    </source>
</evidence>
<dbReference type="OrthoDB" id="108782at2"/>
<dbReference type="InterPro" id="IPR021556">
    <property type="entry name" value="DUF2950"/>
</dbReference>
<gene>
    <name evidence="2" type="ordered locus">Acid345_4078</name>
</gene>
<keyword evidence="1" id="KW-0732">Signal</keyword>
<dbReference type="Proteomes" id="UP000002432">
    <property type="component" value="Chromosome"/>
</dbReference>
<dbReference type="RefSeq" id="WP_011524877.1">
    <property type="nucleotide sequence ID" value="NC_008009.1"/>
</dbReference>